<dbReference type="InterPro" id="IPR016129">
    <property type="entry name" value="Caspase_his_AS"/>
</dbReference>
<dbReference type="PROSITE" id="PS01122">
    <property type="entry name" value="CASPASE_CYS"/>
    <property type="match status" value="1"/>
</dbReference>
<sequence length="277" mass="31886">MNETFTDAGKCDKTPVTSGDAHASTPSDVEEISYYDMSGEKYLTIFNHYHYKNTKYYHYKKPPSRMGTNEDVKSLTNTFKNMDYNVTCYDDFDYDGIMDKVIEISKQDHKATSCLCFAFLTHGLKGGELFAADRSYQFKDVTTLLENGHPTLVGKPKIFFIQACRGDKVDSGRRVAIDGPDVSVNIPTHADFLVLYSSVESFVSYRNKEGSFLVQELCDVIDEYYKEWDILHIITLVHRRVAYYRSTYAPANLAIHDKKQMPETRYSLTKLFMFIKK</sequence>
<keyword evidence="5" id="KW-0865">Zymogen</keyword>
<dbReference type="RefSeq" id="XP_052747036.1">
    <property type="nucleotide sequence ID" value="XM_052891076.1"/>
</dbReference>
<dbReference type="Gene3D" id="3.40.50.1460">
    <property type="match status" value="1"/>
</dbReference>
<organism evidence="10 11">
    <name type="scientific">Bicyclus anynana</name>
    <name type="common">Squinting bush brown butterfly</name>
    <dbReference type="NCBI Taxonomy" id="110368"/>
    <lineage>
        <taxon>Eukaryota</taxon>
        <taxon>Metazoa</taxon>
        <taxon>Ecdysozoa</taxon>
        <taxon>Arthropoda</taxon>
        <taxon>Hexapoda</taxon>
        <taxon>Insecta</taxon>
        <taxon>Pterygota</taxon>
        <taxon>Neoptera</taxon>
        <taxon>Endopterygota</taxon>
        <taxon>Lepidoptera</taxon>
        <taxon>Glossata</taxon>
        <taxon>Ditrysia</taxon>
        <taxon>Papilionoidea</taxon>
        <taxon>Nymphalidae</taxon>
        <taxon>Satyrinae</taxon>
        <taxon>Satyrini</taxon>
        <taxon>Mycalesina</taxon>
        <taxon>Bicyclus</taxon>
    </lineage>
</organism>
<dbReference type="InterPro" id="IPR001309">
    <property type="entry name" value="Pept_C14_p20"/>
</dbReference>
<keyword evidence="2" id="KW-0645">Protease</keyword>
<dbReference type="PROSITE" id="PS50208">
    <property type="entry name" value="CASPASE_P20"/>
    <property type="match status" value="1"/>
</dbReference>
<feature type="domain" description="Caspase family p10" evidence="8">
    <location>
        <begin position="182"/>
        <end position="276"/>
    </location>
</feature>
<feature type="region of interest" description="Disordered" evidence="7">
    <location>
        <begin position="1"/>
        <end position="25"/>
    </location>
</feature>
<dbReference type="InterPro" id="IPR002138">
    <property type="entry name" value="Pept_C14_p10"/>
</dbReference>
<evidence type="ECO:0000259" key="9">
    <source>
        <dbReference type="PROSITE" id="PS50208"/>
    </source>
</evidence>
<evidence type="ECO:0000256" key="2">
    <source>
        <dbReference type="ARBA" id="ARBA00022670"/>
    </source>
</evidence>
<dbReference type="SMART" id="SM00115">
    <property type="entry name" value="CASc"/>
    <property type="match status" value="1"/>
</dbReference>
<dbReference type="InterPro" id="IPR015917">
    <property type="entry name" value="Pept_C14A"/>
</dbReference>
<dbReference type="PROSITE" id="PS50207">
    <property type="entry name" value="CASPASE_P10"/>
    <property type="match status" value="1"/>
</dbReference>
<evidence type="ECO:0000256" key="4">
    <source>
        <dbReference type="ARBA" id="ARBA00022807"/>
    </source>
</evidence>
<name>A0ABM3M6D8_BICAN</name>
<evidence type="ECO:0000313" key="10">
    <source>
        <dbReference type="Proteomes" id="UP001652582"/>
    </source>
</evidence>
<evidence type="ECO:0000259" key="8">
    <source>
        <dbReference type="PROSITE" id="PS50207"/>
    </source>
</evidence>
<reference evidence="11" key="1">
    <citation type="submission" date="2025-08" db="UniProtKB">
        <authorList>
            <consortium name="RefSeq"/>
        </authorList>
    </citation>
    <scope>IDENTIFICATION</scope>
</reference>
<evidence type="ECO:0000313" key="11">
    <source>
        <dbReference type="RefSeq" id="XP_052747036.1"/>
    </source>
</evidence>
<dbReference type="InterPro" id="IPR029030">
    <property type="entry name" value="Caspase-like_dom_sf"/>
</dbReference>
<evidence type="ECO:0000256" key="3">
    <source>
        <dbReference type="ARBA" id="ARBA00022801"/>
    </source>
</evidence>
<feature type="domain" description="Caspase family p20" evidence="9">
    <location>
        <begin position="45"/>
        <end position="168"/>
    </location>
</feature>
<proteinExistence type="inferred from homology"/>
<dbReference type="SUPFAM" id="SSF52129">
    <property type="entry name" value="Caspase-like"/>
    <property type="match status" value="1"/>
</dbReference>
<gene>
    <name evidence="11" type="primary">LOC112058547</name>
</gene>
<evidence type="ECO:0000256" key="7">
    <source>
        <dbReference type="SAM" id="MobiDB-lite"/>
    </source>
</evidence>
<accession>A0ABM3M6D8</accession>
<dbReference type="PRINTS" id="PR00376">
    <property type="entry name" value="IL1BCENZYME"/>
</dbReference>
<evidence type="ECO:0000256" key="5">
    <source>
        <dbReference type="ARBA" id="ARBA00023145"/>
    </source>
</evidence>
<keyword evidence="4" id="KW-0788">Thiol protease</keyword>
<dbReference type="InterPro" id="IPR011600">
    <property type="entry name" value="Pept_C14_caspase"/>
</dbReference>
<dbReference type="GeneID" id="112058547"/>
<comment type="similarity">
    <text evidence="1 6">Belongs to the peptidase C14A family.</text>
</comment>
<dbReference type="Proteomes" id="UP001652582">
    <property type="component" value="Chromosome 3"/>
</dbReference>
<dbReference type="PANTHER" id="PTHR22576:SF41">
    <property type="entry name" value="CASPASE 14, APOPTOSIS-RELATED CYSTEINE PEPTIDASE"/>
    <property type="match status" value="1"/>
</dbReference>
<keyword evidence="3" id="KW-0378">Hydrolase</keyword>
<dbReference type="InterPro" id="IPR052039">
    <property type="entry name" value="Caspase-related_regulators"/>
</dbReference>
<dbReference type="PANTHER" id="PTHR22576">
    <property type="entry name" value="MUCOSA ASSOCIATED LYMPHOID TISSUE LYMPHOMA TRANSLOCATION PROTEIN 1/PARACASPASE"/>
    <property type="match status" value="1"/>
</dbReference>
<dbReference type="Pfam" id="PF00656">
    <property type="entry name" value="Peptidase_C14"/>
    <property type="match status" value="1"/>
</dbReference>
<dbReference type="InterPro" id="IPR033139">
    <property type="entry name" value="Caspase_cys_AS"/>
</dbReference>
<evidence type="ECO:0000256" key="1">
    <source>
        <dbReference type="ARBA" id="ARBA00010134"/>
    </source>
</evidence>
<evidence type="ECO:0000256" key="6">
    <source>
        <dbReference type="RuleBase" id="RU003971"/>
    </source>
</evidence>
<dbReference type="PROSITE" id="PS01121">
    <property type="entry name" value="CASPASE_HIS"/>
    <property type="match status" value="1"/>
</dbReference>
<keyword evidence="10" id="KW-1185">Reference proteome</keyword>
<protein>
    <submittedName>
        <fullName evidence="11">Caspase isoform X1</fullName>
    </submittedName>
</protein>